<reference evidence="2" key="1">
    <citation type="submission" date="2020-07" db="EMBL/GenBank/DDBJ databases">
        <authorList>
            <person name="Nieuwenhuis M."/>
            <person name="Van De Peppel L.J.J."/>
        </authorList>
    </citation>
    <scope>NUCLEOTIDE SEQUENCE</scope>
    <source>
        <strain evidence="2">AP01</strain>
        <tissue evidence="2">Mycelium</tissue>
    </source>
</reference>
<dbReference type="PANTHER" id="PTHR14237:SF19">
    <property type="entry name" value="MITOCHONDRIAL AMIDOXIME REDUCING COMPONENT 1"/>
    <property type="match status" value="1"/>
</dbReference>
<keyword evidence="3" id="KW-1185">Reference proteome</keyword>
<dbReference type="EMBL" id="JABCKV010000109">
    <property type="protein sequence ID" value="KAG5643498.1"/>
    <property type="molecule type" value="Genomic_DNA"/>
</dbReference>
<feature type="domain" description="MOSC" evidence="1">
    <location>
        <begin position="228"/>
        <end position="400"/>
    </location>
</feature>
<dbReference type="Pfam" id="PF03476">
    <property type="entry name" value="MOSC_N"/>
    <property type="match status" value="1"/>
</dbReference>
<dbReference type="SUPFAM" id="SSF141673">
    <property type="entry name" value="MOSC N-terminal domain-like"/>
    <property type="match status" value="1"/>
</dbReference>
<dbReference type="GO" id="GO:0003824">
    <property type="term" value="F:catalytic activity"/>
    <property type="evidence" value="ECO:0007669"/>
    <property type="project" value="InterPro"/>
</dbReference>
<dbReference type="OrthoDB" id="17255at2759"/>
<gene>
    <name evidence="2" type="ORF">DXG03_000739</name>
</gene>
<dbReference type="PANTHER" id="PTHR14237">
    <property type="entry name" value="MOLYBDOPTERIN COFACTOR SULFURASE MOSC"/>
    <property type="match status" value="1"/>
</dbReference>
<evidence type="ECO:0000259" key="1">
    <source>
        <dbReference type="PROSITE" id="PS51340"/>
    </source>
</evidence>
<name>A0A9P7KAL5_9AGAR</name>
<dbReference type="InterPro" id="IPR005302">
    <property type="entry name" value="MoCF_Sase_C"/>
</dbReference>
<dbReference type="AlphaFoldDB" id="A0A9P7KAL5"/>
<dbReference type="GO" id="GO:0030151">
    <property type="term" value="F:molybdenum ion binding"/>
    <property type="evidence" value="ECO:0007669"/>
    <property type="project" value="InterPro"/>
</dbReference>
<dbReference type="Proteomes" id="UP000775547">
    <property type="component" value="Unassembled WGS sequence"/>
</dbReference>
<protein>
    <recommendedName>
        <fullName evidence="1">MOSC domain-containing protein</fullName>
    </recommendedName>
</protein>
<accession>A0A9P7KAL5</accession>
<comment type="caution">
    <text evidence="2">The sequence shown here is derived from an EMBL/GenBank/DDBJ whole genome shotgun (WGS) entry which is preliminary data.</text>
</comment>
<dbReference type="InterPro" id="IPR005303">
    <property type="entry name" value="MOCOS_middle"/>
</dbReference>
<evidence type="ECO:0000313" key="2">
    <source>
        <dbReference type="EMBL" id="KAG5643498.1"/>
    </source>
</evidence>
<proteinExistence type="predicted"/>
<organism evidence="2 3">
    <name type="scientific">Asterophora parasitica</name>
    <dbReference type="NCBI Taxonomy" id="117018"/>
    <lineage>
        <taxon>Eukaryota</taxon>
        <taxon>Fungi</taxon>
        <taxon>Dikarya</taxon>
        <taxon>Basidiomycota</taxon>
        <taxon>Agaricomycotina</taxon>
        <taxon>Agaricomycetes</taxon>
        <taxon>Agaricomycetidae</taxon>
        <taxon>Agaricales</taxon>
        <taxon>Tricholomatineae</taxon>
        <taxon>Lyophyllaceae</taxon>
        <taxon>Asterophora</taxon>
    </lineage>
</organism>
<dbReference type="GO" id="GO:0030170">
    <property type="term" value="F:pyridoxal phosphate binding"/>
    <property type="evidence" value="ECO:0007669"/>
    <property type="project" value="InterPro"/>
</dbReference>
<evidence type="ECO:0000313" key="3">
    <source>
        <dbReference type="Proteomes" id="UP000775547"/>
    </source>
</evidence>
<dbReference type="PROSITE" id="PS51340">
    <property type="entry name" value="MOSC"/>
    <property type="match status" value="1"/>
</dbReference>
<sequence length="403" mass="44027">MSSTFSESIIDALRLAGHRFHLGLGDPFTWSSDHLGLSLDTSASATGLTATALAGVFLLFHFAYHRPGKRALSIQPGSANFATKDQTKMVQLVERPPDGSVKVSKILIHPIKHDRKWCIIDAAANKVVTARDTPRMVLIAPHIELDLNSPHGGALVITFPTDAPDGCTEFRVPLNPSPSTLAEWDIIERIGLHASSVDGYIVQRLPEASFQSSNPELTASEILSVYFGKPVHLMYKGPRARPVRTTHAFPDLKATSVFQDMFPLLVLSEESMEDVEREVRERVGQQGVDEHWKEGKVHIRRFRPNIVFEGGGPFAEDNWEVVAIGRPDAPPITLVSKCGRCLLPNVSPDTGIRDAAVPFKMIMKFRTGIDPDAMRTPCVGSNGVPAASGVVSVGDTVFVRKMV</sequence>
<dbReference type="Pfam" id="PF03473">
    <property type="entry name" value="MOSC"/>
    <property type="match status" value="1"/>
</dbReference>
<reference evidence="2" key="2">
    <citation type="submission" date="2021-10" db="EMBL/GenBank/DDBJ databases">
        <title>Phylogenomics reveals ancestral predisposition of the termite-cultivated fungus Termitomyces towards a domesticated lifestyle.</title>
        <authorList>
            <person name="Auxier B."/>
            <person name="Grum-Grzhimaylo A."/>
            <person name="Cardenas M.E."/>
            <person name="Lodge J.D."/>
            <person name="Laessoe T."/>
            <person name="Pedersen O."/>
            <person name="Smith M.E."/>
            <person name="Kuyper T.W."/>
            <person name="Franco-Molano E.A."/>
            <person name="Baroni T.J."/>
            <person name="Aanen D.K."/>
        </authorList>
    </citation>
    <scope>NUCLEOTIDE SEQUENCE</scope>
    <source>
        <strain evidence="2">AP01</strain>
        <tissue evidence="2">Mycelium</tissue>
    </source>
</reference>